<evidence type="ECO:0008006" key="3">
    <source>
        <dbReference type="Google" id="ProtNLM"/>
    </source>
</evidence>
<protein>
    <recommendedName>
        <fullName evidence="3">Voltage-dependent calcium channel alpha-2/delta subunit conserved region domain-containing protein</fullName>
    </recommendedName>
</protein>
<name>A0A2C9KX70_BIOGL</name>
<dbReference type="AlphaFoldDB" id="A0A2C9KX70"/>
<dbReference type="Proteomes" id="UP000076420">
    <property type="component" value="Unassembled WGS sequence"/>
</dbReference>
<dbReference type="STRING" id="6526.A0A2C9KX70"/>
<evidence type="ECO:0000313" key="2">
    <source>
        <dbReference type="Proteomes" id="UP000076420"/>
    </source>
</evidence>
<dbReference type="Gene3D" id="3.30.450.20">
    <property type="entry name" value="PAS domain"/>
    <property type="match status" value="1"/>
</dbReference>
<gene>
    <name evidence="1" type="primary">106064071</name>
</gene>
<proteinExistence type="predicted"/>
<sequence length="123" mass="14344">MSEQHLKVLGVNGYAFAITNHGYVLFHPDYRPFYKEKGSGPQQTLKVRPKYNSVELSEVELPNFWGTAWNRDHPLRRYLLTSKSGGENMTAVTILTHSDGMTRARERKNQYQFMEIANTFRYL</sequence>
<reference evidence="1" key="1">
    <citation type="submission" date="2020-05" db="UniProtKB">
        <authorList>
            <consortium name="EnsemblMetazoa"/>
        </authorList>
    </citation>
    <scope>IDENTIFICATION</scope>
    <source>
        <strain evidence="1">BB02</strain>
    </source>
</reference>
<dbReference type="VEuPathDB" id="VectorBase:BGLB024587"/>
<dbReference type="VEuPathDB" id="VectorBase:BGLAX_048102"/>
<dbReference type="KEGG" id="bgt:106064071"/>
<accession>A0A2C9KX70</accession>
<dbReference type="EnsemblMetazoa" id="BGLB024587-RA">
    <property type="protein sequence ID" value="BGLB024587-PA"/>
    <property type="gene ID" value="BGLB024587"/>
</dbReference>
<evidence type="ECO:0000313" key="1">
    <source>
        <dbReference type="EnsemblMetazoa" id="BGLB024587-PA"/>
    </source>
</evidence>
<organism evidence="1 2">
    <name type="scientific">Biomphalaria glabrata</name>
    <name type="common">Bloodfluke planorb</name>
    <name type="synonym">Freshwater snail</name>
    <dbReference type="NCBI Taxonomy" id="6526"/>
    <lineage>
        <taxon>Eukaryota</taxon>
        <taxon>Metazoa</taxon>
        <taxon>Spiralia</taxon>
        <taxon>Lophotrochozoa</taxon>
        <taxon>Mollusca</taxon>
        <taxon>Gastropoda</taxon>
        <taxon>Heterobranchia</taxon>
        <taxon>Euthyneura</taxon>
        <taxon>Panpulmonata</taxon>
        <taxon>Hygrophila</taxon>
        <taxon>Lymnaeoidea</taxon>
        <taxon>Planorbidae</taxon>
        <taxon>Biomphalaria</taxon>
    </lineage>
</organism>